<name>A0A6C0ANF2_9ZZZZ</name>
<organism evidence="1">
    <name type="scientific">viral metagenome</name>
    <dbReference type="NCBI Taxonomy" id="1070528"/>
    <lineage>
        <taxon>unclassified sequences</taxon>
        <taxon>metagenomes</taxon>
        <taxon>organismal metagenomes</taxon>
    </lineage>
</organism>
<reference evidence="1" key="1">
    <citation type="journal article" date="2020" name="Nature">
        <title>Giant virus diversity and host interactions through global metagenomics.</title>
        <authorList>
            <person name="Schulz F."/>
            <person name="Roux S."/>
            <person name="Paez-Espino D."/>
            <person name="Jungbluth S."/>
            <person name="Walsh D.A."/>
            <person name="Denef V.J."/>
            <person name="McMahon K.D."/>
            <person name="Konstantinidis K.T."/>
            <person name="Eloe-Fadrosh E.A."/>
            <person name="Kyrpides N.C."/>
            <person name="Woyke T."/>
        </authorList>
    </citation>
    <scope>NUCLEOTIDE SEQUENCE</scope>
    <source>
        <strain evidence="1">GVMAG-S-1101161-73</strain>
    </source>
</reference>
<sequence>MFGSGPGKKTRKNTFPYEVAIPSYKRHEAINEKTLATLKRYGIPASKITVFVANKDEEALYKQSLKPGTYGKIVVGVKGMHDIRNFITGYYKVGTKIVNIDDDIKGFLEYDEANKRKERPLKSLIGVIKRGFAECEKAKTKLWGVYPVANGYFMKPKVSTDIRYIIGSFWGCINPGLKGSDGVKITTEYKEDYQRSILYYKRWGAVVRLNMYAPISAYYTEPGGMQEVKERKELEEKGARWLVKTYPEFAVLNASKKSGYMEVKLKDLRDSKKED</sequence>
<protein>
    <recommendedName>
        <fullName evidence="2">Glycosyltransferase</fullName>
    </recommendedName>
</protein>
<evidence type="ECO:0000313" key="1">
    <source>
        <dbReference type="EMBL" id="QHS80970.1"/>
    </source>
</evidence>
<evidence type="ECO:0008006" key="2">
    <source>
        <dbReference type="Google" id="ProtNLM"/>
    </source>
</evidence>
<accession>A0A6C0ANF2</accession>
<dbReference type="EMBL" id="MN740728">
    <property type="protein sequence ID" value="QHS80970.1"/>
    <property type="molecule type" value="Genomic_DNA"/>
</dbReference>
<proteinExistence type="predicted"/>
<dbReference type="AlphaFoldDB" id="A0A6C0ANF2"/>